<dbReference type="CDD" id="cd03112">
    <property type="entry name" value="CobW-like"/>
    <property type="match status" value="1"/>
</dbReference>
<evidence type="ECO:0000256" key="4">
    <source>
        <dbReference type="ARBA" id="ARBA00034320"/>
    </source>
</evidence>
<sequence>MRPGKPVDQIPVFLLTGFLGAGKTTLLNRILENPSFQDTALIINEFGLVSVDHDLIREGRERPVVTTTGCICCTVGSDLRSSLDELLIGRRDDRLPPFSRVIVETTGLADPAPIINSLIPGGVAALSLRDHAVARAFRLSGAIAVVDVQGIGAALKSHSESLRQIASADHAVLTRTDAAPAHGWPERLRTINPALRVHDAAAADFDPARLLAPGSYSAFGKGEGVEAWLMAETDHHHDHGADFHNLNRHGNVVAIPLMHDQPLELGALRRFLIKLTSTPGNGILRIKGLVALQDDPAAPAVVHAVQHRLYPVARLDAWPQGQASSRLVVIGTYLDEAAIRADFDTLAGKPQPFLASVLDAFKHGGA</sequence>
<keyword evidence="1" id="KW-0547">Nucleotide-binding</keyword>
<dbReference type="EnsemblBacteria" id="ABL69436">
    <property type="protein sequence ID" value="ABL69436"/>
    <property type="gene ID" value="Pden_1331"/>
</dbReference>
<comment type="similarity">
    <text evidence="4">Belongs to the SIMIBI class G3E GTPase family. ZNG1 subfamily.</text>
</comment>
<dbReference type="InterPro" id="IPR011629">
    <property type="entry name" value="CobW-like_C"/>
</dbReference>
<dbReference type="AlphaFoldDB" id="A1B1P2"/>
<dbReference type="Pfam" id="PF02492">
    <property type="entry name" value="cobW"/>
    <property type="match status" value="1"/>
</dbReference>
<dbReference type="SUPFAM" id="SSF90002">
    <property type="entry name" value="Hypothetical protein YjiA, C-terminal domain"/>
    <property type="match status" value="1"/>
</dbReference>
<dbReference type="GO" id="GO:0005737">
    <property type="term" value="C:cytoplasm"/>
    <property type="evidence" value="ECO:0007669"/>
    <property type="project" value="TreeGrafter"/>
</dbReference>
<dbReference type="InterPro" id="IPR003495">
    <property type="entry name" value="CobW/HypB/UreG_nucleotide-bd"/>
</dbReference>
<keyword evidence="9" id="KW-1185">Reference proteome</keyword>
<dbReference type="GO" id="GO:0000166">
    <property type="term" value="F:nucleotide binding"/>
    <property type="evidence" value="ECO:0007669"/>
    <property type="project" value="UniProtKB-KW"/>
</dbReference>
<dbReference type="InterPro" id="IPR051316">
    <property type="entry name" value="Zinc-reg_GTPase_activator"/>
</dbReference>
<name>A1B1P2_PARDP</name>
<organism evidence="8 9">
    <name type="scientific">Paracoccus denitrificans (strain Pd 1222)</name>
    <dbReference type="NCBI Taxonomy" id="318586"/>
    <lineage>
        <taxon>Bacteria</taxon>
        <taxon>Pseudomonadati</taxon>
        <taxon>Pseudomonadota</taxon>
        <taxon>Alphaproteobacteria</taxon>
        <taxon>Rhodobacterales</taxon>
        <taxon>Paracoccaceae</taxon>
        <taxon>Paracoccus</taxon>
    </lineage>
</organism>
<protein>
    <submittedName>
        <fullName evidence="8">Cobalamin synthesis protein, P47K</fullName>
    </submittedName>
</protein>
<evidence type="ECO:0000256" key="3">
    <source>
        <dbReference type="ARBA" id="ARBA00023186"/>
    </source>
</evidence>
<dbReference type="eggNOG" id="COG0523">
    <property type="taxonomic scope" value="Bacteria"/>
</dbReference>
<dbReference type="PANTHER" id="PTHR13748:SF62">
    <property type="entry name" value="COBW DOMAIN-CONTAINING PROTEIN"/>
    <property type="match status" value="1"/>
</dbReference>
<dbReference type="STRING" id="318586.Pden_1331"/>
<proteinExistence type="inferred from homology"/>
<evidence type="ECO:0000256" key="5">
    <source>
        <dbReference type="ARBA" id="ARBA00045658"/>
    </source>
</evidence>
<dbReference type="Gene3D" id="3.30.1220.10">
    <property type="entry name" value="CobW-like, C-terminal domain"/>
    <property type="match status" value="1"/>
</dbReference>
<evidence type="ECO:0000313" key="8">
    <source>
        <dbReference type="EMBL" id="ABL69436.1"/>
    </source>
</evidence>
<dbReference type="HOGENOM" id="CLU_017452_0_2_5"/>
<dbReference type="Gene3D" id="3.40.50.300">
    <property type="entry name" value="P-loop containing nucleotide triphosphate hydrolases"/>
    <property type="match status" value="1"/>
</dbReference>
<dbReference type="RefSeq" id="WP_011747654.1">
    <property type="nucleotide sequence ID" value="NC_008686.1"/>
</dbReference>
<evidence type="ECO:0000256" key="2">
    <source>
        <dbReference type="ARBA" id="ARBA00022801"/>
    </source>
</evidence>
<dbReference type="Pfam" id="PF07683">
    <property type="entry name" value="CobW_C"/>
    <property type="match status" value="1"/>
</dbReference>
<gene>
    <name evidence="8" type="ordered locus">Pden_1331</name>
</gene>
<comment type="function">
    <text evidence="5">Zinc chaperone that directly transfers zinc cofactor to target proteins, thereby activating them. Zinc is transferred from the CXCC motif in the GTPase domain to the zinc binding site in target proteins in a process requiring GTP hydrolysis.</text>
</comment>
<evidence type="ECO:0000256" key="1">
    <source>
        <dbReference type="ARBA" id="ARBA00022741"/>
    </source>
</evidence>
<dbReference type="GeneID" id="93449958"/>
<dbReference type="SUPFAM" id="SSF52540">
    <property type="entry name" value="P-loop containing nucleoside triphosphate hydrolases"/>
    <property type="match status" value="1"/>
</dbReference>
<accession>A1B1P2</accession>
<dbReference type="InterPro" id="IPR027417">
    <property type="entry name" value="P-loop_NTPase"/>
</dbReference>
<dbReference type="SMART" id="SM00833">
    <property type="entry name" value="CobW_C"/>
    <property type="match status" value="1"/>
</dbReference>
<reference evidence="9" key="1">
    <citation type="submission" date="2006-12" db="EMBL/GenBank/DDBJ databases">
        <title>Complete sequence of chromosome 1 of Paracoccus denitrificans PD1222.</title>
        <authorList>
            <person name="Copeland A."/>
            <person name="Lucas S."/>
            <person name="Lapidus A."/>
            <person name="Barry K."/>
            <person name="Detter J.C."/>
            <person name="Glavina del Rio T."/>
            <person name="Hammon N."/>
            <person name="Israni S."/>
            <person name="Dalin E."/>
            <person name="Tice H."/>
            <person name="Pitluck S."/>
            <person name="Munk A.C."/>
            <person name="Brettin T."/>
            <person name="Bruce D."/>
            <person name="Han C."/>
            <person name="Tapia R."/>
            <person name="Gilna P."/>
            <person name="Schmutz J."/>
            <person name="Larimer F."/>
            <person name="Land M."/>
            <person name="Hauser L."/>
            <person name="Kyrpides N."/>
            <person name="Lykidis A."/>
            <person name="Spiro S."/>
            <person name="Richardson D.J."/>
            <person name="Moir J.W.B."/>
            <person name="Ferguson S.J."/>
            <person name="van Spanning R.J.M."/>
            <person name="Richardson P."/>
        </authorList>
    </citation>
    <scope>NUCLEOTIDE SEQUENCE [LARGE SCALE GENOMIC DNA]</scope>
    <source>
        <strain evidence="9">Pd 1222</strain>
    </source>
</reference>
<dbReference type="GO" id="GO:0016787">
    <property type="term" value="F:hydrolase activity"/>
    <property type="evidence" value="ECO:0007669"/>
    <property type="project" value="UniProtKB-KW"/>
</dbReference>
<keyword evidence="3" id="KW-0143">Chaperone</keyword>
<dbReference type="InterPro" id="IPR036627">
    <property type="entry name" value="CobW-likC_sf"/>
</dbReference>
<keyword evidence="2" id="KW-0378">Hydrolase</keyword>
<dbReference type="KEGG" id="pde:Pden_1331"/>
<evidence type="ECO:0000256" key="6">
    <source>
        <dbReference type="ARBA" id="ARBA00049117"/>
    </source>
</evidence>
<dbReference type="PANTHER" id="PTHR13748">
    <property type="entry name" value="COBW-RELATED"/>
    <property type="match status" value="1"/>
</dbReference>
<comment type="catalytic activity">
    <reaction evidence="6">
        <text>GTP + H2O = GDP + phosphate + H(+)</text>
        <dbReference type="Rhea" id="RHEA:19669"/>
        <dbReference type="ChEBI" id="CHEBI:15377"/>
        <dbReference type="ChEBI" id="CHEBI:15378"/>
        <dbReference type="ChEBI" id="CHEBI:37565"/>
        <dbReference type="ChEBI" id="CHEBI:43474"/>
        <dbReference type="ChEBI" id="CHEBI:58189"/>
    </reaction>
    <physiologicalReaction direction="left-to-right" evidence="6">
        <dbReference type="Rhea" id="RHEA:19670"/>
    </physiologicalReaction>
</comment>
<dbReference type="EMBL" id="CP000489">
    <property type="protein sequence ID" value="ABL69436.1"/>
    <property type="molecule type" value="Genomic_DNA"/>
</dbReference>
<dbReference type="Proteomes" id="UP000000361">
    <property type="component" value="Chromosome 1"/>
</dbReference>
<evidence type="ECO:0000259" key="7">
    <source>
        <dbReference type="SMART" id="SM00833"/>
    </source>
</evidence>
<feature type="domain" description="CobW C-terminal" evidence="7">
    <location>
        <begin position="252"/>
        <end position="347"/>
    </location>
</feature>
<evidence type="ECO:0000313" key="9">
    <source>
        <dbReference type="Proteomes" id="UP000000361"/>
    </source>
</evidence>